<dbReference type="EMBL" id="AAWS01000001">
    <property type="protein sequence ID" value="EAY31874.1"/>
    <property type="molecule type" value="Genomic_DNA"/>
</dbReference>
<accession>A1ZC72</accession>
<proteinExistence type="predicted"/>
<protein>
    <submittedName>
        <fullName evidence="1">Uncharacterized protein</fullName>
    </submittedName>
</protein>
<name>A1ZC72_MICM2</name>
<gene>
    <name evidence="1" type="ORF">M23134_01903</name>
</gene>
<evidence type="ECO:0000313" key="1">
    <source>
        <dbReference type="EMBL" id="EAY31874.1"/>
    </source>
</evidence>
<comment type="caution">
    <text evidence="1">The sequence shown here is derived from an EMBL/GenBank/DDBJ whole genome shotgun (WGS) entry which is preliminary data.</text>
</comment>
<sequence length="39" mass="4347">MGELCLERFVLLGLKDNQDRSVGSSELLAKEKISHFAIV</sequence>
<keyword evidence="2" id="KW-1185">Reference proteome</keyword>
<reference evidence="1 2" key="1">
    <citation type="submission" date="2007-01" db="EMBL/GenBank/DDBJ databases">
        <authorList>
            <person name="Haygood M."/>
            <person name="Podell S."/>
            <person name="Anderson C."/>
            <person name="Hopkinson B."/>
            <person name="Roe K."/>
            <person name="Barbeau K."/>
            <person name="Gaasterland T."/>
            <person name="Ferriera S."/>
            <person name="Johnson J."/>
            <person name="Kravitz S."/>
            <person name="Beeson K."/>
            <person name="Sutton G."/>
            <person name="Rogers Y.-H."/>
            <person name="Friedman R."/>
            <person name="Frazier M."/>
            <person name="Venter J.C."/>
        </authorList>
    </citation>
    <scope>NUCLEOTIDE SEQUENCE [LARGE SCALE GENOMIC DNA]</scope>
    <source>
        <strain evidence="1 2">ATCC 23134</strain>
    </source>
</reference>
<organism evidence="1 2">
    <name type="scientific">Microscilla marina ATCC 23134</name>
    <dbReference type="NCBI Taxonomy" id="313606"/>
    <lineage>
        <taxon>Bacteria</taxon>
        <taxon>Pseudomonadati</taxon>
        <taxon>Bacteroidota</taxon>
        <taxon>Cytophagia</taxon>
        <taxon>Cytophagales</taxon>
        <taxon>Microscillaceae</taxon>
        <taxon>Microscilla</taxon>
    </lineage>
</organism>
<dbReference type="AlphaFoldDB" id="A1ZC72"/>
<evidence type="ECO:0000313" key="2">
    <source>
        <dbReference type="Proteomes" id="UP000004095"/>
    </source>
</evidence>
<dbReference type="Proteomes" id="UP000004095">
    <property type="component" value="Unassembled WGS sequence"/>
</dbReference>